<keyword evidence="1" id="KW-0511">Multifunctional enzyme</keyword>
<dbReference type="InterPro" id="IPR050951">
    <property type="entry name" value="Retrovirus_Pol_polyprotein"/>
</dbReference>
<feature type="domain" description="Integrase zinc-binding" evidence="3">
    <location>
        <begin position="102"/>
        <end position="157"/>
    </location>
</feature>
<protein>
    <recommendedName>
        <fullName evidence="6">Integrase zinc-binding domain-containing protein</fullName>
    </recommendedName>
</protein>
<keyword evidence="5" id="KW-1185">Reference proteome</keyword>
<comment type="caution">
    <text evidence="4">The sequence shown here is derived from an EMBL/GenBank/DDBJ whole genome shotgun (WGS) entry which is preliminary data.</text>
</comment>
<accession>A0ABD2ZVZ3</accession>
<dbReference type="InterPro" id="IPR043502">
    <property type="entry name" value="DNA/RNA_pol_sf"/>
</dbReference>
<organism evidence="4 5">
    <name type="scientific">Cinchona calisaya</name>
    <dbReference type="NCBI Taxonomy" id="153742"/>
    <lineage>
        <taxon>Eukaryota</taxon>
        <taxon>Viridiplantae</taxon>
        <taxon>Streptophyta</taxon>
        <taxon>Embryophyta</taxon>
        <taxon>Tracheophyta</taxon>
        <taxon>Spermatophyta</taxon>
        <taxon>Magnoliopsida</taxon>
        <taxon>eudicotyledons</taxon>
        <taxon>Gunneridae</taxon>
        <taxon>Pentapetalae</taxon>
        <taxon>asterids</taxon>
        <taxon>lamiids</taxon>
        <taxon>Gentianales</taxon>
        <taxon>Rubiaceae</taxon>
        <taxon>Cinchonoideae</taxon>
        <taxon>Cinchoneae</taxon>
        <taxon>Cinchona</taxon>
    </lineage>
</organism>
<evidence type="ECO:0000256" key="1">
    <source>
        <dbReference type="ARBA" id="ARBA00023268"/>
    </source>
</evidence>
<name>A0ABD2ZVZ3_9GENT</name>
<dbReference type="InterPro" id="IPR041588">
    <property type="entry name" value="Integrase_H2C2"/>
</dbReference>
<dbReference type="GO" id="GO:0003824">
    <property type="term" value="F:catalytic activity"/>
    <property type="evidence" value="ECO:0007669"/>
    <property type="project" value="UniProtKB-KW"/>
</dbReference>
<dbReference type="AlphaFoldDB" id="A0ABD2ZVZ3"/>
<dbReference type="InterPro" id="IPR041577">
    <property type="entry name" value="RT_RNaseH_2"/>
</dbReference>
<evidence type="ECO:0000313" key="4">
    <source>
        <dbReference type="EMBL" id="KAL3523279.1"/>
    </source>
</evidence>
<proteinExistence type="predicted"/>
<dbReference type="SUPFAM" id="SSF56672">
    <property type="entry name" value="DNA/RNA polymerases"/>
    <property type="match status" value="1"/>
</dbReference>
<reference evidence="4 5" key="1">
    <citation type="submission" date="2024-11" db="EMBL/GenBank/DDBJ databases">
        <title>A near-complete genome assembly of Cinchona calisaya.</title>
        <authorList>
            <person name="Lian D.C."/>
            <person name="Zhao X.W."/>
            <person name="Wei L."/>
        </authorList>
    </citation>
    <scope>NUCLEOTIDE SEQUENCE [LARGE SCALE GENOMIC DNA]</scope>
    <source>
        <tissue evidence="4">Nenye</tissue>
    </source>
</reference>
<dbReference type="Pfam" id="PF17919">
    <property type="entry name" value="RT_RNaseH_2"/>
    <property type="match status" value="1"/>
</dbReference>
<evidence type="ECO:0000259" key="3">
    <source>
        <dbReference type="Pfam" id="PF17921"/>
    </source>
</evidence>
<dbReference type="PANTHER" id="PTHR37984">
    <property type="entry name" value="PROTEIN CBG26694"/>
    <property type="match status" value="1"/>
</dbReference>
<evidence type="ECO:0000313" key="5">
    <source>
        <dbReference type="Proteomes" id="UP001630127"/>
    </source>
</evidence>
<evidence type="ECO:0008006" key="6">
    <source>
        <dbReference type="Google" id="ProtNLM"/>
    </source>
</evidence>
<sequence length="173" mass="19416">MTSTPMLALPDLNEPFIVETNASHKALGVVLMQAGRPIVFLSQTLGPSNQVLSIYEKDYNGDESAKELLVSLSLQPDTQPGYTYSQGVIKYKGRLYIRSANELRSKLIACMHESTLRGHFGMLSTYQRLMGYFFWSGMKKGAEAYMGEYDMCKRSKADQCKSPRFLEPLPIPS</sequence>
<feature type="domain" description="Reverse transcriptase/retrotransposon-derived protein RNase H-like" evidence="2">
    <location>
        <begin position="1"/>
        <end position="58"/>
    </location>
</feature>
<dbReference type="Proteomes" id="UP001630127">
    <property type="component" value="Unassembled WGS sequence"/>
</dbReference>
<evidence type="ECO:0000259" key="2">
    <source>
        <dbReference type="Pfam" id="PF17919"/>
    </source>
</evidence>
<gene>
    <name evidence="4" type="ORF">ACH5RR_016113</name>
</gene>
<dbReference type="PANTHER" id="PTHR37984:SF5">
    <property type="entry name" value="PROTEIN NYNRIN-LIKE"/>
    <property type="match status" value="1"/>
</dbReference>
<dbReference type="Gene3D" id="1.10.340.70">
    <property type="match status" value="1"/>
</dbReference>
<dbReference type="Pfam" id="PF17921">
    <property type="entry name" value="Integrase_H2C2"/>
    <property type="match status" value="1"/>
</dbReference>
<dbReference type="EMBL" id="JBJUIK010000007">
    <property type="protein sequence ID" value="KAL3523279.1"/>
    <property type="molecule type" value="Genomic_DNA"/>
</dbReference>